<dbReference type="Gene3D" id="1.10.10.10">
    <property type="entry name" value="Winged helix-like DNA-binding domain superfamily/Winged helix DNA-binding domain"/>
    <property type="match status" value="1"/>
</dbReference>
<feature type="domain" description="HTH luxR-type" evidence="4">
    <location>
        <begin position="886"/>
        <end position="951"/>
    </location>
</feature>
<dbReference type="SMART" id="SM00421">
    <property type="entry name" value="HTH_LUXR"/>
    <property type="match status" value="1"/>
</dbReference>
<organism evidence="5 6">
    <name type="scientific">Streptomyces fuscus</name>
    <dbReference type="NCBI Taxonomy" id="3048495"/>
    <lineage>
        <taxon>Bacteria</taxon>
        <taxon>Bacillati</taxon>
        <taxon>Actinomycetota</taxon>
        <taxon>Actinomycetes</taxon>
        <taxon>Kitasatosporales</taxon>
        <taxon>Streptomycetaceae</taxon>
        <taxon>Streptomyces</taxon>
    </lineage>
</organism>
<accession>A0ABT7IU67</accession>
<evidence type="ECO:0000313" key="6">
    <source>
        <dbReference type="Proteomes" id="UP001241926"/>
    </source>
</evidence>
<name>A0ABT7IU67_9ACTN</name>
<dbReference type="PROSITE" id="PS00622">
    <property type="entry name" value="HTH_LUXR_1"/>
    <property type="match status" value="1"/>
</dbReference>
<dbReference type="Gene3D" id="1.25.40.10">
    <property type="entry name" value="Tetratricopeptide repeat domain"/>
    <property type="match status" value="1"/>
</dbReference>
<evidence type="ECO:0000256" key="3">
    <source>
        <dbReference type="SAM" id="MobiDB-lite"/>
    </source>
</evidence>
<dbReference type="Proteomes" id="UP001241926">
    <property type="component" value="Unassembled WGS sequence"/>
</dbReference>
<evidence type="ECO:0000259" key="4">
    <source>
        <dbReference type="PROSITE" id="PS50043"/>
    </source>
</evidence>
<dbReference type="SUPFAM" id="SSF46894">
    <property type="entry name" value="C-terminal effector domain of the bipartite response regulators"/>
    <property type="match status" value="1"/>
</dbReference>
<dbReference type="InterPro" id="IPR011990">
    <property type="entry name" value="TPR-like_helical_dom_sf"/>
</dbReference>
<comment type="caution">
    <text evidence="5">The sequence shown here is derived from an EMBL/GenBank/DDBJ whole genome shotgun (WGS) entry which is preliminary data.</text>
</comment>
<evidence type="ECO:0000256" key="1">
    <source>
        <dbReference type="ARBA" id="ARBA00022741"/>
    </source>
</evidence>
<dbReference type="PANTHER" id="PTHR16305:SF35">
    <property type="entry name" value="TRANSCRIPTIONAL ACTIVATOR DOMAIN"/>
    <property type="match status" value="1"/>
</dbReference>
<sequence>MALLSAGIGDTPGGEAPPRLVGRDAELSLIREQVKDTGRAVLLRGPAGIGKTRLMRAAIDAATEQLAADDACVLTAKCPENGSGAYEVVRALFAPLHLTDPGTTGHPLLRGSARLALPALTPGRTADSDPADLYAVMQGLYWLTAGLAADRPVVLAVDDLQWCDEASLRWLGFLLRRAEDLQVVLILTLRTEAEEELPAALAEMTDVPSCLTLDVHPLGEEAVGDLLAHTLGGPPDAALVDTCMRISGGTPLLVHLLAGRWKESGPLTGPGDTADEGADEEADLGLVARFRIDRLTAERLAVAQAVGVLEEETVDIVAALAGTQPEPAQRVVEDLRAAGLLRPDALAYRHDLIREAVLQTLRPAERAALHERAARLLDEAGRPVEKVAVQLMLLPASPEPWMITALRSAALDAELRGAPATAGQYLTRALCHTPDDLDLLSHTARVFAHIAPGTALGHLEHALAQPTDPRTRCCLVLQYGITSLGAHNSLRAFDLVTEALDRTAGELGTSPADQALRARVEAMVLLSGLDETSTVGRVSHRFRDRTPPPGETPDERLLLGMLCALRTLEGRPAAELVPAAERVLRLGDGPRGGWGALGAVLTLYLADENEPVQAALGTLLAQATARGEAWQCALVSTTRSQVHLWAGNVTQALSDAHFAHDLFDRELRVSTSVSPKCALADALVRRGEPERAQRLLAEVQRPRLDQFSLEYHAFLMARARARAALGDLDGALEDLLRCGDSLAAAGIGNPVLAPWWFEAAPLLARLGREHEGHAIVERVAAPVDEWGTPRARGMLSLARGVLTPDDTGLDHLTEAADLLAGSPARLEHARAEYLLGRRLFDRGDAQAARTRLHRAIDIAVLCGDKSLLDEVRPVLAAARGRLRRSTTSPAESLSGGERQIAERAAAGATNREIAEALFLTQRTVEFHLTSVYRKLGIRGRHQIASALTVTHREP</sequence>
<dbReference type="PANTHER" id="PTHR16305">
    <property type="entry name" value="TESTICULAR SOLUBLE ADENYLYL CYCLASE"/>
    <property type="match status" value="1"/>
</dbReference>
<dbReference type="CDD" id="cd06170">
    <property type="entry name" value="LuxR_C_like"/>
    <property type="match status" value="1"/>
</dbReference>
<dbReference type="PRINTS" id="PR00038">
    <property type="entry name" value="HTHLUXR"/>
</dbReference>
<keyword evidence="6" id="KW-1185">Reference proteome</keyword>
<dbReference type="Pfam" id="PF13191">
    <property type="entry name" value="AAA_16"/>
    <property type="match status" value="1"/>
</dbReference>
<dbReference type="InterPro" id="IPR027417">
    <property type="entry name" value="P-loop_NTPase"/>
</dbReference>
<keyword evidence="2" id="KW-0067">ATP-binding</keyword>
<evidence type="ECO:0000256" key="2">
    <source>
        <dbReference type="ARBA" id="ARBA00022840"/>
    </source>
</evidence>
<dbReference type="RefSeq" id="WP_285431125.1">
    <property type="nucleotide sequence ID" value="NZ_JASJUS010000004.1"/>
</dbReference>
<dbReference type="InterPro" id="IPR036388">
    <property type="entry name" value="WH-like_DNA-bd_sf"/>
</dbReference>
<dbReference type="PROSITE" id="PS50043">
    <property type="entry name" value="HTH_LUXR_2"/>
    <property type="match status" value="1"/>
</dbReference>
<reference evidence="5 6" key="1">
    <citation type="submission" date="2023-05" db="EMBL/GenBank/DDBJ databases">
        <title>Streptomyces fuscus sp. nov., a brown-black pigment producing actinomyces isolated from dry sand of Sea duck farm.</title>
        <authorList>
            <person name="Xie J."/>
            <person name="Shen N."/>
        </authorList>
    </citation>
    <scope>NUCLEOTIDE SEQUENCE [LARGE SCALE GENOMIC DNA]</scope>
    <source>
        <strain evidence="5 6">GXMU-J15</strain>
    </source>
</reference>
<proteinExistence type="predicted"/>
<dbReference type="InterPro" id="IPR000792">
    <property type="entry name" value="Tscrpt_reg_LuxR_C"/>
</dbReference>
<dbReference type="Gene3D" id="3.40.50.300">
    <property type="entry name" value="P-loop containing nucleotide triphosphate hydrolases"/>
    <property type="match status" value="1"/>
</dbReference>
<protein>
    <submittedName>
        <fullName evidence="5">AAA family ATPase</fullName>
    </submittedName>
</protein>
<dbReference type="InterPro" id="IPR016032">
    <property type="entry name" value="Sig_transdc_resp-reg_C-effctor"/>
</dbReference>
<dbReference type="Pfam" id="PF00196">
    <property type="entry name" value="GerE"/>
    <property type="match status" value="1"/>
</dbReference>
<gene>
    <name evidence="5" type="ORF">QNN03_06705</name>
</gene>
<keyword evidence="1" id="KW-0547">Nucleotide-binding</keyword>
<dbReference type="InterPro" id="IPR041664">
    <property type="entry name" value="AAA_16"/>
</dbReference>
<feature type="region of interest" description="Disordered" evidence="3">
    <location>
        <begin position="1"/>
        <end position="20"/>
    </location>
</feature>
<dbReference type="EMBL" id="JASJUS010000004">
    <property type="protein sequence ID" value="MDL2076126.1"/>
    <property type="molecule type" value="Genomic_DNA"/>
</dbReference>
<dbReference type="SUPFAM" id="SSF52540">
    <property type="entry name" value="P-loop containing nucleoside triphosphate hydrolases"/>
    <property type="match status" value="1"/>
</dbReference>
<evidence type="ECO:0000313" key="5">
    <source>
        <dbReference type="EMBL" id="MDL2076126.1"/>
    </source>
</evidence>